<evidence type="ECO:0000313" key="1">
    <source>
        <dbReference type="EMBL" id="KAG8073221.1"/>
    </source>
</evidence>
<sequence length="92" mass="10052">MHLGLSWHFFENWVRELYDITSQLLLKLNGTMDVLQGRDPFESESLPLTAASGALKMHAGVASVSSVVAISCICHATQMASATRNAHRASYC</sequence>
<name>A0A8J5TDW1_ZIZPA</name>
<protein>
    <submittedName>
        <fullName evidence="1">Uncharacterized protein</fullName>
    </submittedName>
</protein>
<dbReference type="EMBL" id="JAAALK010000283">
    <property type="protein sequence ID" value="KAG8073221.1"/>
    <property type="molecule type" value="Genomic_DNA"/>
</dbReference>
<proteinExistence type="predicted"/>
<gene>
    <name evidence="1" type="ORF">GUJ93_ZPchr0006g41010</name>
</gene>
<reference evidence="1" key="2">
    <citation type="submission" date="2021-02" db="EMBL/GenBank/DDBJ databases">
        <authorList>
            <person name="Kimball J.A."/>
            <person name="Haas M.W."/>
            <person name="Macchietto M."/>
            <person name="Kono T."/>
            <person name="Duquette J."/>
            <person name="Shao M."/>
        </authorList>
    </citation>
    <scope>NUCLEOTIDE SEQUENCE</scope>
    <source>
        <tissue evidence="1">Fresh leaf tissue</tissue>
    </source>
</reference>
<dbReference type="Proteomes" id="UP000729402">
    <property type="component" value="Unassembled WGS sequence"/>
</dbReference>
<dbReference type="AlphaFoldDB" id="A0A8J5TDW1"/>
<organism evidence="1 2">
    <name type="scientific">Zizania palustris</name>
    <name type="common">Northern wild rice</name>
    <dbReference type="NCBI Taxonomy" id="103762"/>
    <lineage>
        <taxon>Eukaryota</taxon>
        <taxon>Viridiplantae</taxon>
        <taxon>Streptophyta</taxon>
        <taxon>Embryophyta</taxon>
        <taxon>Tracheophyta</taxon>
        <taxon>Spermatophyta</taxon>
        <taxon>Magnoliopsida</taxon>
        <taxon>Liliopsida</taxon>
        <taxon>Poales</taxon>
        <taxon>Poaceae</taxon>
        <taxon>BOP clade</taxon>
        <taxon>Oryzoideae</taxon>
        <taxon>Oryzeae</taxon>
        <taxon>Zizaniinae</taxon>
        <taxon>Zizania</taxon>
    </lineage>
</organism>
<comment type="caution">
    <text evidence="1">The sequence shown here is derived from an EMBL/GenBank/DDBJ whole genome shotgun (WGS) entry which is preliminary data.</text>
</comment>
<evidence type="ECO:0000313" key="2">
    <source>
        <dbReference type="Proteomes" id="UP000729402"/>
    </source>
</evidence>
<accession>A0A8J5TDW1</accession>
<reference evidence="1" key="1">
    <citation type="journal article" date="2021" name="bioRxiv">
        <title>Whole Genome Assembly and Annotation of Northern Wild Rice, Zizania palustris L., Supports a Whole Genome Duplication in the Zizania Genus.</title>
        <authorList>
            <person name="Haas M."/>
            <person name="Kono T."/>
            <person name="Macchietto M."/>
            <person name="Millas R."/>
            <person name="McGilp L."/>
            <person name="Shao M."/>
            <person name="Duquette J."/>
            <person name="Hirsch C.N."/>
            <person name="Kimball J."/>
        </authorList>
    </citation>
    <scope>NUCLEOTIDE SEQUENCE</scope>
    <source>
        <tissue evidence="1">Fresh leaf tissue</tissue>
    </source>
</reference>
<keyword evidence="2" id="KW-1185">Reference proteome</keyword>